<organism evidence="1 2">
    <name type="scientific">Paractinoplanes rishiriensis</name>
    <dbReference type="NCBI Taxonomy" id="1050105"/>
    <lineage>
        <taxon>Bacteria</taxon>
        <taxon>Bacillati</taxon>
        <taxon>Actinomycetota</taxon>
        <taxon>Actinomycetes</taxon>
        <taxon>Micromonosporales</taxon>
        <taxon>Micromonosporaceae</taxon>
        <taxon>Paractinoplanes</taxon>
    </lineage>
</organism>
<accession>A0A919MZM5</accession>
<dbReference type="Proteomes" id="UP000636960">
    <property type="component" value="Unassembled WGS sequence"/>
</dbReference>
<evidence type="ECO:0000313" key="2">
    <source>
        <dbReference type="Proteomes" id="UP000636960"/>
    </source>
</evidence>
<protein>
    <submittedName>
        <fullName evidence="1">Uncharacterized protein</fullName>
    </submittedName>
</protein>
<keyword evidence="2" id="KW-1185">Reference proteome</keyword>
<reference evidence="1" key="1">
    <citation type="submission" date="2021-01" db="EMBL/GenBank/DDBJ databases">
        <title>Whole genome shotgun sequence of Actinoplanes rishiriensis NBRC 108556.</title>
        <authorList>
            <person name="Komaki H."/>
            <person name="Tamura T."/>
        </authorList>
    </citation>
    <scope>NUCLEOTIDE SEQUENCE</scope>
    <source>
        <strain evidence="1">NBRC 108556</strain>
    </source>
</reference>
<comment type="caution">
    <text evidence="1">The sequence shown here is derived from an EMBL/GenBank/DDBJ whole genome shotgun (WGS) entry which is preliminary data.</text>
</comment>
<dbReference type="EMBL" id="BOMV01000063">
    <property type="protein sequence ID" value="GIE98510.1"/>
    <property type="molecule type" value="Genomic_DNA"/>
</dbReference>
<dbReference type="AlphaFoldDB" id="A0A919MZM5"/>
<name>A0A919MZM5_9ACTN</name>
<gene>
    <name evidence="1" type="ORF">Ari01nite_59750</name>
</gene>
<evidence type="ECO:0000313" key="1">
    <source>
        <dbReference type="EMBL" id="GIE98510.1"/>
    </source>
</evidence>
<proteinExistence type="predicted"/>
<dbReference type="RefSeq" id="WP_203785534.1">
    <property type="nucleotide sequence ID" value="NZ_BOMV01000063.1"/>
</dbReference>
<sequence length="63" mass="7130">MVINNNSRSWKNQGLASFKPTVTLFDYGFAGEKICLPNDGRLVNSPERLNDLVSANLWDWGCR</sequence>